<reference evidence="2 3" key="1">
    <citation type="submission" date="2020-06" db="EMBL/GenBank/DDBJ databases">
        <title>Photobacterium damselae subsp. damselae comparative genomics.</title>
        <authorList>
            <person name="Osorio C.R."/>
        </authorList>
    </citation>
    <scope>NUCLEOTIDE SEQUENCE [LARGE SCALE GENOMIC DNA]</scope>
    <source>
        <strain evidence="2 3">TW250/03</strain>
    </source>
</reference>
<dbReference type="Gene3D" id="3.40.50.720">
    <property type="entry name" value="NAD(P)-binding Rossmann-like Domain"/>
    <property type="match status" value="1"/>
</dbReference>
<dbReference type="InterPro" id="IPR006139">
    <property type="entry name" value="D-isomer_2_OHA_DH_cat_dom"/>
</dbReference>
<gene>
    <name evidence="2" type="ORF">HWA77_09375</name>
</gene>
<organism evidence="2 3">
    <name type="scientific">Photobacterium damselae subsp. damselae</name>
    <name type="common">Listonella damsela</name>
    <dbReference type="NCBI Taxonomy" id="85581"/>
    <lineage>
        <taxon>Bacteria</taxon>
        <taxon>Pseudomonadati</taxon>
        <taxon>Pseudomonadota</taxon>
        <taxon>Gammaproteobacteria</taxon>
        <taxon>Vibrionales</taxon>
        <taxon>Vibrionaceae</taxon>
        <taxon>Photobacterium</taxon>
    </lineage>
</organism>
<dbReference type="SUPFAM" id="SSF52283">
    <property type="entry name" value="Formate/glycerate dehydrogenase catalytic domain-like"/>
    <property type="match status" value="1"/>
</dbReference>
<name>A0A850QP59_PHODD</name>
<dbReference type="EMBL" id="JABXOR010000588">
    <property type="protein sequence ID" value="NVP00416.1"/>
    <property type="molecule type" value="Genomic_DNA"/>
</dbReference>
<sequence length="76" mass="8336">MKILIDENMPYAHELFSQLGEVIAKPGRSLTPADLVDIDALMIRSVTKVNRELLTQANKLKFVGTATAGDDHVDQA</sequence>
<dbReference type="EC" id="1.1.1.290" evidence="2"/>
<dbReference type="GO" id="GO:0051287">
    <property type="term" value="F:NAD binding"/>
    <property type="evidence" value="ECO:0007669"/>
    <property type="project" value="InterPro"/>
</dbReference>
<evidence type="ECO:0000313" key="2">
    <source>
        <dbReference type="EMBL" id="NVP00416.1"/>
    </source>
</evidence>
<keyword evidence="2" id="KW-0560">Oxidoreductase</keyword>
<feature type="non-terminal residue" evidence="2">
    <location>
        <position position="76"/>
    </location>
</feature>
<dbReference type="Pfam" id="PF00389">
    <property type="entry name" value="2-Hacid_dh"/>
    <property type="match status" value="1"/>
</dbReference>
<dbReference type="Proteomes" id="UP000533429">
    <property type="component" value="Unassembled WGS sequence"/>
</dbReference>
<comment type="caution">
    <text evidence="2">The sequence shown here is derived from an EMBL/GenBank/DDBJ whole genome shotgun (WGS) entry which is preliminary data.</text>
</comment>
<dbReference type="GO" id="GO:0033711">
    <property type="term" value="F:4-phosphoerythronate dehydrogenase activity"/>
    <property type="evidence" value="ECO:0007669"/>
    <property type="project" value="UniProtKB-EC"/>
</dbReference>
<evidence type="ECO:0000313" key="3">
    <source>
        <dbReference type="Proteomes" id="UP000533429"/>
    </source>
</evidence>
<dbReference type="AlphaFoldDB" id="A0A850QP59"/>
<feature type="domain" description="D-isomer specific 2-hydroxyacid dehydrogenase catalytic" evidence="1">
    <location>
        <begin position="4"/>
        <end position="75"/>
    </location>
</feature>
<accession>A0A850QP59</accession>
<protein>
    <submittedName>
        <fullName evidence="2">4-phosphoerythronate dehydrogenase</fullName>
        <ecNumber evidence="2">1.1.1.290</ecNumber>
    </submittedName>
</protein>
<proteinExistence type="predicted"/>
<evidence type="ECO:0000259" key="1">
    <source>
        <dbReference type="Pfam" id="PF00389"/>
    </source>
</evidence>